<dbReference type="Proteomes" id="UP000574931">
    <property type="component" value="Unassembled WGS sequence"/>
</dbReference>
<feature type="transmembrane region" description="Helical" evidence="1">
    <location>
        <begin position="90"/>
        <end position="109"/>
    </location>
</feature>
<feature type="transmembrane region" description="Helical" evidence="1">
    <location>
        <begin position="181"/>
        <end position="201"/>
    </location>
</feature>
<evidence type="ECO:0000313" key="4">
    <source>
        <dbReference type="Proteomes" id="UP000574931"/>
    </source>
</evidence>
<dbReference type="EMBL" id="JABFCY010000009">
    <property type="protein sequence ID" value="NNU61483.1"/>
    <property type="molecule type" value="Genomic_DNA"/>
</dbReference>
<dbReference type="InterPro" id="IPR012429">
    <property type="entry name" value="HGSNAT_cat"/>
</dbReference>
<keyword evidence="1" id="KW-0472">Membrane</keyword>
<organism evidence="3 4">
    <name type="scientific">Ochrobactrum soli</name>
    <dbReference type="NCBI Taxonomy" id="2448455"/>
    <lineage>
        <taxon>Bacteria</taxon>
        <taxon>Pseudomonadati</taxon>
        <taxon>Pseudomonadota</taxon>
        <taxon>Alphaproteobacteria</taxon>
        <taxon>Hyphomicrobiales</taxon>
        <taxon>Brucellaceae</taxon>
        <taxon>Brucella/Ochrobactrum group</taxon>
        <taxon>Ochrobactrum</taxon>
    </lineage>
</organism>
<proteinExistence type="predicted"/>
<dbReference type="AlphaFoldDB" id="A0A849KMC5"/>
<keyword evidence="1" id="KW-0812">Transmembrane</keyword>
<dbReference type="RefSeq" id="WP_171318347.1">
    <property type="nucleotide sequence ID" value="NZ_JABFCY010000009.1"/>
</dbReference>
<feature type="transmembrane region" description="Helical" evidence="1">
    <location>
        <begin position="231"/>
        <end position="249"/>
    </location>
</feature>
<keyword evidence="4" id="KW-1185">Reference proteome</keyword>
<accession>A0A849KMC5</accession>
<gene>
    <name evidence="3" type="ORF">HKX02_14685</name>
</gene>
<feature type="transmembrane region" description="Helical" evidence="1">
    <location>
        <begin position="59"/>
        <end position="78"/>
    </location>
</feature>
<sequence length="329" mass="35843">MQNTAETELSPAASRPRLGRIDIARGIALIAMAIYHFGWDLEFFGYMAPATTAQGGWKLFARCIASSFLFLVGFSLVLAHGRGIRWRSMAIRLVQIVVAAAAITGVTYLMSPESFIFFGILHQIALASVLGLLFLRLPWIVTLCAAILVIAAPHFARADIFNHPALAFLGLSTVTIRSNDFVPLFPWFGAVLLGIAASRIAERYNLLPLLSGGIKPRFLQKPLTFIGRHSLAFYLIHQPVLISLVYVFAQIAPPARPAPREAFTQSCVAACSQTGSEALCKAFCGCVVTELDKAQLFDDVFTGKADQQNNSTVREIANMCSPVPDTQPE</sequence>
<keyword evidence="1" id="KW-1133">Transmembrane helix</keyword>
<feature type="transmembrane region" description="Helical" evidence="1">
    <location>
        <begin position="115"/>
        <end position="135"/>
    </location>
</feature>
<evidence type="ECO:0000313" key="3">
    <source>
        <dbReference type="EMBL" id="NNU61483.1"/>
    </source>
</evidence>
<protein>
    <submittedName>
        <fullName evidence="3">DUF1624 domain-containing protein</fullName>
    </submittedName>
</protein>
<dbReference type="Pfam" id="PF07786">
    <property type="entry name" value="HGSNAT_cat"/>
    <property type="match status" value="1"/>
</dbReference>
<evidence type="ECO:0000256" key="1">
    <source>
        <dbReference type="SAM" id="Phobius"/>
    </source>
</evidence>
<feature type="transmembrane region" description="Helical" evidence="1">
    <location>
        <begin position="21"/>
        <end position="39"/>
    </location>
</feature>
<reference evidence="3 4" key="1">
    <citation type="submission" date="2020-05" db="EMBL/GenBank/DDBJ databases">
        <title>Draft Genome Sequence of Ochrobactrum soli Isolated from Stable Fly Gut.</title>
        <authorList>
            <person name="Pileggi M.T."/>
            <person name="Vazhakkala L.J."/>
            <person name="Wong C.N."/>
        </authorList>
    </citation>
    <scope>NUCLEOTIDE SEQUENCE [LARGE SCALE GENOMIC DNA]</scope>
    <source>
        <strain evidence="3 4">MTP-C0764</strain>
    </source>
</reference>
<evidence type="ECO:0000259" key="2">
    <source>
        <dbReference type="Pfam" id="PF07786"/>
    </source>
</evidence>
<name>A0A849KMC5_9HYPH</name>
<feature type="transmembrane region" description="Helical" evidence="1">
    <location>
        <begin position="140"/>
        <end position="161"/>
    </location>
</feature>
<feature type="domain" description="Heparan-alpha-glucosaminide N-acetyltransferase catalytic" evidence="2">
    <location>
        <begin position="17"/>
        <end position="239"/>
    </location>
</feature>
<comment type="caution">
    <text evidence="3">The sequence shown here is derived from an EMBL/GenBank/DDBJ whole genome shotgun (WGS) entry which is preliminary data.</text>
</comment>